<feature type="region of interest" description="Disordered" evidence="1">
    <location>
        <begin position="139"/>
        <end position="174"/>
    </location>
</feature>
<organism evidence="2 3">
    <name type="scientific">Geodia barretti</name>
    <name type="common">Barrett's horny sponge</name>
    <dbReference type="NCBI Taxonomy" id="519541"/>
    <lineage>
        <taxon>Eukaryota</taxon>
        <taxon>Metazoa</taxon>
        <taxon>Porifera</taxon>
        <taxon>Demospongiae</taxon>
        <taxon>Heteroscleromorpha</taxon>
        <taxon>Tetractinellida</taxon>
        <taxon>Astrophorina</taxon>
        <taxon>Geodiidae</taxon>
        <taxon>Geodia</taxon>
    </lineage>
</organism>
<sequence length="430" mass="47350">MAEPQPQNSAQLRKKRKKSRYVKQGYHRSERDDYRRVAARAFLLGITRDSHLRVLERQQSDRGQAPAADEGRNASPLAMVVSPTRKGSIVPAGDAPSPPSTPVLEARYFPTFKIPTTADMSLDPSQLQFPQQLGASRSLDQGLGESQSHHRLAAGIRTSRSSTDYTDSAMPSGENHPSCLLVAAKWPTTAEGAIYQNLLPNSQYYETGRSWRLVCTGHTQTVVSVSSVLPYYKKNIKSRSVNAHIHTTSMLKSQRVSFSRSSGTRPRERDSEQEVTASLSRWTWKGWSLAPPQSSRKHIPLSPSTRLVDGVQKLQEVSLAFLLNSVWISPDVPILTSDLDGPALLRRGSIRRSAEVNVAEGKRSSTPTPLARYLVTPEVIGGGDSGSVFRGDHRSPLAVILSYHPLFLNNDELFASPMTTTLTPPGYRAS</sequence>
<dbReference type="EMBL" id="CASHTH010001484">
    <property type="protein sequence ID" value="CAI8015972.1"/>
    <property type="molecule type" value="Genomic_DNA"/>
</dbReference>
<gene>
    <name evidence="2" type="ORF">GBAR_LOCUS9859</name>
</gene>
<proteinExistence type="predicted"/>
<keyword evidence="3" id="KW-1185">Reference proteome</keyword>
<accession>A0AA35WJF7</accession>
<comment type="caution">
    <text evidence="2">The sequence shown here is derived from an EMBL/GenBank/DDBJ whole genome shotgun (WGS) entry which is preliminary data.</text>
</comment>
<dbReference type="AlphaFoldDB" id="A0AA35WJF7"/>
<dbReference type="Proteomes" id="UP001174909">
    <property type="component" value="Unassembled WGS sequence"/>
</dbReference>
<reference evidence="2" key="1">
    <citation type="submission" date="2023-03" db="EMBL/GenBank/DDBJ databases">
        <authorList>
            <person name="Steffen K."/>
            <person name="Cardenas P."/>
        </authorList>
    </citation>
    <scope>NUCLEOTIDE SEQUENCE</scope>
</reference>
<feature type="compositionally biased region" description="Basic residues" evidence="1">
    <location>
        <begin position="12"/>
        <end position="21"/>
    </location>
</feature>
<protein>
    <submittedName>
        <fullName evidence="2">Uncharacterized protein</fullName>
    </submittedName>
</protein>
<evidence type="ECO:0000313" key="3">
    <source>
        <dbReference type="Proteomes" id="UP001174909"/>
    </source>
</evidence>
<feature type="compositionally biased region" description="Low complexity" evidence="1">
    <location>
        <begin position="157"/>
        <end position="168"/>
    </location>
</feature>
<feature type="compositionally biased region" description="Polar residues" evidence="1">
    <location>
        <begin position="1"/>
        <end position="11"/>
    </location>
</feature>
<evidence type="ECO:0000313" key="2">
    <source>
        <dbReference type="EMBL" id="CAI8015972.1"/>
    </source>
</evidence>
<name>A0AA35WJF7_GEOBA</name>
<feature type="region of interest" description="Disordered" evidence="1">
    <location>
        <begin position="1"/>
        <end position="30"/>
    </location>
</feature>
<evidence type="ECO:0000256" key="1">
    <source>
        <dbReference type="SAM" id="MobiDB-lite"/>
    </source>
</evidence>
<feature type="region of interest" description="Disordered" evidence="1">
    <location>
        <begin position="57"/>
        <end position="77"/>
    </location>
</feature>